<reference evidence="2" key="1">
    <citation type="submission" date="2021-01" db="EMBL/GenBank/DDBJ databases">
        <authorList>
            <person name="Kaushik A."/>
        </authorList>
    </citation>
    <scope>NUCLEOTIDE SEQUENCE</scope>
    <source>
        <strain evidence="2">AG6-10EEA</strain>
    </source>
</reference>
<dbReference type="AlphaFoldDB" id="A0A8H2XP68"/>
<dbReference type="EMBL" id="CAJMXA010000427">
    <property type="protein sequence ID" value="CAE6430417.1"/>
    <property type="molecule type" value="Genomic_DNA"/>
</dbReference>
<name>A0A8H2XP68_9AGAM</name>
<protein>
    <submittedName>
        <fullName evidence="2">Uncharacterized protein</fullName>
    </submittedName>
</protein>
<accession>A0A8H2XP68</accession>
<feature type="compositionally biased region" description="Basic residues" evidence="1">
    <location>
        <begin position="643"/>
        <end position="654"/>
    </location>
</feature>
<proteinExistence type="predicted"/>
<gene>
    <name evidence="2" type="ORF">RDB_LOCUS22944</name>
</gene>
<evidence type="ECO:0000313" key="2">
    <source>
        <dbReference type="EMBL" id="CAE6430417.1"/>
    </source>
</evidence>
<feature type="compositionally biased region" description="Low complexity" evidence="1">
    <location>
        <begin position="623"/>
        <end position="633"/>
    </location>
</feature>
<evidence type="ECO:0000256" key="1">
    <source>
        <dbReference type="SAM" id="MobiDB-lite"/>
    </source>
</evidence>
<feature type="region of interest" description="Disordered" evidence="1">
    <location>
        <begin position="614"/>
        <end position="717"/>
    </location>
</feature>
<sequence>MRETSEPEERDWIKRAAAGFEGPRFNSDVMESAVESFFDAFPYRHTRLVRHDGTTEHQRTLTKVGHQLFVFQDKLRHQLNNNRSGPKPQQGLIQLSHTVEGIQKRLRNEGIFYPNTGHPMSQDETEQKATNLLASRIFQYQGVDFACTHNEGRLRNIRDIPSDMDDMVKALARHTGAEFYMMGTWSRKPGENFYYDTASPRSAGALQSDVMPIIRGWFTQYQVETNIWRFNARVQDASPAVYPAMDGSFRPMLPLFEGDIEQKRTLLTEYFGYSYQYLGNRLPIRFDVRPNPNSKDSVVEQNVHFTRLPDGFDGAYNPASMEDDEIETWFTKLYNDQRHVNPTANWFQFAYGHGDSKRFELQESFHEHSQLRYTAFSRLFTSRLLRNDPRDAIVRAEILHQVPLLNNNTTSYNPYPDVDQLRARVANESALMELLTYSQEFEAVGPIDAMRGHWVEYWKTSPWVGEEPISPEIGVNGFGGWGVPKGYDFDKQLDGGMSMEDFGQWVKSGILIHPYTQTIFGGAYGNRVAVYTLIRAWVSLPLVAESAQSRRSAKVVRAEAERERILDTAEWLRGQIERSSLWLLAARREEIQAQPVDLMSQEWIRARHHKQPMLDDDGHLINEADLSPPASESSSDDDQRGISKSKKGVSKSRRQAKELIVEIPVKSSHHSTAGPGMRPEVAPEPTSGNPSRAGGSKTRGPGASKSNNSPPKKKRRK</sequence>
<organism evidence="2 3">
    <name type="scientific">Rhizoctonia solani</name>
    <dbReference type="NCBI Taxonomy" id="456999"/>
    <lineage>
        <taxon>Eukaryota</taxon>
        <taxon>Fungi</taxon>
        <taxon>Dikarya</taxon>
        <taxon>Basidiomycota</taxon>
        <taxon>Agaricomycotina</taxon>
        <taxon>Agaricomycetes</taxon>
        <taxon>Cantharellales</taxon>
        <taxon>Ceratobasidiaceae</taxon>
        <taxon>Rhizoctonia</taxon>
    </lineage>
</organism>
<evidence type="ECO:0000313" key="3">
    <source>
        <dbReference type="Proteomes" id="UP000663853"/>
    </source>
</evidence>
<dbReference type="Proteomes" id="UP000663853">
    <property type="component" value="Unassembled WGS sequence"/>
</dbReference>
<comment type="caution">
    <text evidence="2">The sequence shown here is derived from an EMBL/GenBank/DDBJ whole genome shotgun (WGS) entry which is preliminary data.</text>
</comment>